<sequence length="374" mass="42474">MKLLHTADLHLGKIVSGVSMLEDQAYILNQITEIIKKEQVDGIIVAGDLYDRSVPPASAVLLLNDIFYEWNVTLGLPIFAISGNHDSAERLQFGSAWYEKSGLYLAGKMTDPIPKVSFQDAEIWLVPFHEPATVRKIFQDETVRTYEEAMQKITDTIRARADQTKTQILVGHAFVSGGIPSDSERSLAIGNVDRVSTKCFADFDYVALGHLHHPHAITHPTIHYSGSPLKYSFSESKDKKSVRIVTLQEKNCDVREVFLKPMRDMRIVSGSLEELTTTILDKKEDYLQVKLTDAHALLDPMGQLRKFYPNILHLERVRHQMETDRDVKFEDLMKKEDVALFDQFFEFANGQKMTAAQREKMELVFKEAREGGQG</sequence>
<evidence type="ECO:0000256" key="2">
    <source>
        <dbReference type="ARBA" id="ARBA00011322"/>
    </source>
</evidence>
<reference evidence="11 12" key="1">
    <citation type="journal article" date="2015" name="Genome Biol. Evol.">
        <title>Comparative Genomics of Listeria Sensu Lato: Genus-Wide Differences in Evolutionary Dynamics and the Progressive Gain of Complex, Potentially Pathogenicity-Related Traits through Lateral Gene Transfer.</title>
        <authorList>
            <person name="Chiara M."/>
            <person name="Caruso M."/>
            <person name="D'Erchia A.M."/>
            <person name="Manzari C."/>
            <person name="Fraccalvieri R."/>
            <person name="Goffredo E."/>
            <person name="Latorre L."/>
            <person name="Miccolupo A."/>
            <person name="Padalino I."/>
            <person name="Santagada G."/>
            <person name="Chiocco D."/>
            <person name="Pesole G."/>
            <person name="Horner D.S."/>
            <person name="Parisi A."/>
        </authorList>
    </citation>
    <scope>NUCLEOTIDE SEQUENCE [LARGE SCALE GENOMIC DNA]</scope>
    <source>
        <strain evidence="11 12">1991</strain>
    </source>
</reference>
<dbReference type="PANTHER" id="PTHR30337">
    <property type="entry name" value="COMPONENT OF ATP-DEPENDENT DSDNA EXONUCLEASE"/>
    <property type="match status" value="1"/>
</dbReference>
<dbReference type="PANTHER" id="PTHR30337:SF0">
    <property type="entry name" value="NUCLEASE SBCCD SUBUNIT D"/>
    <property type="match status" value="1"/>
</dbReference>
<dbReference type="NCBIfam" id="TIGR00619">
    <property type="entry name" value="sbcd"/>
    <property type="match status" value="1"/>
</dbReference>
<keyword evidence="12" id="KW-1185">Reference proteome</keyword>
<dbReference type="GO" id="GO:0004519">
    <property type="term" value="F:endonuclease activity"/>
    <property type="evidence" value="ECO:0007669"/>
    <property type="project" value="UniProtKB-KW"/>
</dbReference>
<evidence type="ECO:0000259" key="9">
    <source>
        <dbReference type="Pfam" id="PF00149"/>
    </source>
</evidence>
<dbReference type="InterPro" id="IPR004843">
    <property type="entry name" value="Calcineurin-like_PHP"/>
</dbReference>
<dbReference type="SUPFAM" id="SSF56300">
    <property type="entry name" value="Metallo-dependent phosphatases"/>
    <property type="match status" value="1"/>
</dbReference>
<accession>A0A0J8GJ36</accession>
<dbReference type="GO" id="GO:0008408">
    <property type="term" value="F:3'-5' exonuclease activity"/>
    <property type="evidence" value="ECO:0007669"/>
    <property type="project" value="InterPro"/>
</dbReference>
<dbReference type="Proteomes" id="UP000052258">
    <property type="component" value="Unassembled WGS sequence"/>
</dbReference>
<dbReference type="RefSeq" id="WP_007472600.1">
    <property type="nucleotide sequence ID" value="NZ_KQ130610.1"/>
</dbReference>
<evidence type="ECO:0000256" key="1">
    <source>
        <dbReference type="ARBA" id="ARBA00010555"/>
    </source>
</evidence>
<dbReference type="InterPro" id="IPR041796">
    <property type="entry name" value="Mre11_N"/>
</dbReference>
<evidence type="ECO:0000313" key="11">
    <source>
        <dbReference type="EMBL" id="KMT60748.1"/>
    </source>
</evidence>
<keyword evidence="5 8" id="KW-0378">Hydrolase</keyword>
<feature type="domain" description="Nuclease SbcCD subunit D C-terminal" evidence="10">
    <location>
        <begin position="262"/>
        <end position="346"/>
    </location>
</feature>
<keyword evidence="6 8" id="KW-0269">Exonuclease</keyword>
<dbReference type="InterPro" id="IPR026843">
    <property type="entry name" value="SbcD_C"/>
</dbReference>
<dbReference type="Gene3D" id="3.60.21.10">
    <property type="match status" value="1"/>
</dbReference>
<keyword evidence="4 8" id="KW-0540">Nuclease</keyword>
<evidence type="ECO:0000313" key="12">
    <source>
        <dbReference type="Proteomes" id="UP000052258"/>
    </source>
</evidence>
<organism evidence="11 12">
    <name type="scientific">Listeria fleischmannii 1991</name>
    <dbReference type="NCBI Taxonomy" id="1430899"/>
    <lineage>
        <taxon>Bacteria</taxon>
        <taxon>Bacillati</taxon>
        <taxon>Bacillota</taxon>
        <taxon>Bacilli</taxon>
        <taxon>Bacillales</taxon>
        <taxon>Listeriaceae</taxon>
        <taxon>Listeria</taxon>
    </lineage>
</organism>
<evidence type="ECO:0000256" key="5">
    <source>
        <dbReference type="ARBA" id="ARBA00022801"/>
    </source>
</evidence>
<evidence type="ECO:0000256" key="7">
    <source>
        <dbReference type="ARBA" id="ARBA00023172"/>
    </source>
</evidence>
<dbReference type="AlphaFoldDB" id="A0A0J8GJ36"/>
<gene>
    <name evidence="8" type="primary">sbcD</name>
    <name evidence="11" type="ORF">X560_0439</name>
</gene>
<dbReference type="InterPro" id="IPR029052">
    <property type="entry name" value="Metallo-depent_PP-like"/>
</dbReference>
<dbReference type="OrthoDB" id="9773856at2"/>
<dbReference type="InterPro" id="IPR004593">
    <property type="entry name" value="SbcD"/>
</dbReference>
<dbReference type="Pfam" id="PF00149">
    <property type="entry name" value="Metallophos"/>
    <property type="match status" value="1"/>
</dbReference>
<proteinExistence type="inferred from homology"/>
<keyword evidence="7 8" id="KW-0233">DNA recombination</keyword>
<comment type="similarity">
    <text evidence="1 8">Belongs to the SbcD family.</text>
</comment>
<keyword evidence="8" id="KW-0235">DNA replication</keyword>
<dbReference type="CDD" id="cd00840">
    <property type="entry name" value="MPP_Mre11_N"/>
    <property type="match status" value="1"/>
</dbReference>
<evidence type="ECO:0000256" key="8">
    <source>
        <dbReference type="RuleBase" id="RU363069"/>
    </source>
</evidence>
<dbReference type="EMBL" id="AZHO01000006">
    <property type="protein sequence ID" value="KMT60748.1"/>
    <property type="molecule type" value="Genomic_DNA"/>
</dbReference>
<protein>
    <recommendedName>
        <fullName evidence="3 8">Nuclease SbcCD subunit D</fullName>
    </recommendedName>
</protein>
<evidence type="ECO:0000256" key="6">
    <source>
        <dbReference type="ARBA" id="ARBA00022839"/>
    </source>
</evidence>
<dbReference type="PATRIC" id="fig|1430899.3.peg.454"/>
<feature type="domain" description="Calcineurin-like phosphoesterase" evidence="9">
    <location>
        <begin position="1"/>
        <end position="214"/>
    </location>
</feature>
<name>A0A0J8GJ36_9LIST</name>
<dbReference type="Pfam" id="PF12320">
    <property type="entry name" value="SbcD_C"/>
    <property type="match status" value="1"/>
</dbReference>
<keyword evidence="8" id="KW-0255">Endonuclease</keyword>
<dbReference type="GO" id="GO:0006260">
    <property type="term" value="P:DNA replication"/>
    <property type="evidence" value="ECO:0007669"/>
    <property type="project" value="UniProtKB-KW"/>
</dbReference>
<evidence type="ECO:0000256" key="3">
    <source>
        <dbReference type="ARBA" id="ARBA00013365"/>
    </source>
</evidence>
<comment type="caution">
    <text evidence="11">The sequence shown here is derived from an EMBL/GenBank/DDBJ whole genome shotgun (WGS) entry which is preliminary data.</text>
</comment>
<dbReference type="GO" id="GO:0006310">
    <property type="term" value="P:DNA recombination"/>
    <property type="evidence" value="ECO:0007669"/>
    <property type="project" value="UniProtKB-KW"/>
</dbReference>
<comment type="subunit">
    <text evidence="2 8">Heterodimer of SbcC and SbcD.</text>
</comment>
<dbReference type="InterPro" id="IPR050535">
    <property type="entry name" value="DNA_Repair-Maintenance_Comp"/>
</dbReference>
<comment type="function">
    <text evidence="8">SbcCD cleaves DNA hairpin structures. These structures can inhibit DNA replication and are intermediates in certain DNA recombination reactions. The complex acts as a 3'-&gt;5' double strand exonuclease that can open hairpins. It also has a 5' single-strand endonuclease activity.</text>
</comment>
<evidence type="ECO:0000256" key="4">
    <source>
        <dbReference type="ARBA" id="ARBA00022722"/>
    </source>
</evidence>
<evidence type="ECO:0000259" key="10">
    <source>
        <dbReference type="Pfam" id="PF12320"/>
    </source>
</evidence>